<gene>
    <name evidence="1" type="ORF">L207DRAFT_133926</name>
</gene>
<name>A0A2J6R689_HYAVF</name>
<dbReference type="AlphaFoldDB" id="A0A2J6R689"/>
<dbReference type="Proteomes" id="UP000235786">
    <property type="component" value="Unassembled WGS sequence"/>
</dbReference>
<proteinExistence type="predicted"/>
<protein>
    <submittedName>
        <fullName evidence="1">Uncharacterized protein</fullName>
    </submittedName>
</protein>
<reference evidence="1 2" key="1">
    <citation type="submission" date="2016-04" db="EMBL/GenBank/DDBJ databases">
        <title>A degradative enzymes factory behind the ericoid mycorrhizal symbiosis.</title>
        <authorList>
            <consortium name="DOE Joint Genome Institute"/>
            <person name="Martino E."/>
            <person name="Morin E."/>
            <person name="Grelet G."/>
            <person name="Kuo A."/>
            <person name="Kohler A."/>
            <person name="Daghino S."/>
            <person name="Barry K."/>
            <person name="Choi C."/>
            <person name="Cichocki N."/>
            <person name="Clum A."/>
            <person name="Copeland A."/>
            <person name="Hainaut M."/>
            <person name="Haridas S."/>
            <person name="Labutti K."/>
            <person name="Lindquist E."/>
            <person name="Lipzen A."/>
            <person name="Khouja H.-R."/>
            <person name="Murat C."/>
            <person name="Ohm R."/>
            <person name="Olson A."/>
            <person name="Spatafora J."/>
            <person name="Veneault-Fourrey C."/>
            <person name="Henrissat B."/>
            <person name="Grigoriev I."/>
            <person name="Martin F."/>
            <person name="Perotto S."/>
        </authorList>
    </citation>
    <scope>NUCLEOTIDE SEQUENCE [LARGE SCALE GENOMIC DNA]</scope>
    <source>
        <strain evidence="1 2">F</strain>
    </source>
</reference>
<organism evidence="1 2">
    <name type="scientific">Hyaloscypha variabilis (strain UAMH 11265 / GT02V1 / F)</name>
    <name type="common">Meliniomyces variabilis</name>
    <dbReference type="NCBI Taxonomy" id="1149755"/>
    <lineage>
        <taxon>Eukaryota</taxon>
        <taxon>Fungi</taxon>
        <taxon>Dikarya</taxon>
        <taxon>Ascomycota</taxon>
        <taxon>Pezizomycotina</taxon>
        <taxon>Leotiomycetes</taxon>
        <taxon>Helotiales</taxon>
        <taxon>Hyaloscyphaceae</taxon>
        <taxon>Hyaloscypha</taxon>
        <taxon>Hyaloscypha variabilis</taxon>
    </lineage>
</organism>
<evidence type="ECO:0000313" key="1">
    <source>
        <dbReference type="EMBL" id="PMD34041.1"/>
    </source>
</evidence>
<dbReference type="EMBL" id="KZ613954">
    <property type="protein sequence ID" value="PMD34041.1"/>
    <property type="molecule type" value="Genomic_DNA"/>
</dbReference>
<sequence length="137" mass="15191">MCSKGGACRAKYLDLLRRPSTYYLPTYRPSLPCSTDAIRTILLCCSVPLPNWTRCSEPTSTEPLAARSNLQLGLPTLRLPAPGFLGASKNIFCLCFRTSLVLALLQESVQGALPNRLVEAFLHYTWALFSSCLLFLF</sequence>
<evidence type="ECO:0000313" key="2">
    <source>
        <dbReference type="Proteomes" id="UP000235786"/>
    </source>
</evidence>
<keyword evidence="2" id="KW-1185">Reference proteome</keyword>
<accession>A0A2J6R689</accession>